<evidence type="ECO:0000256" key="6">
    <source>
        <dbReference type="ARBA" id="ARBA00023136"/>
    </source>
</evidence>
<evidence type="ECO:0000256" key="5">
    <source>
        <dbReference type="ARBA" id="ARBA00022989"/>
    </source>
</evidence>
<feature type="transmembrane region" description="Helical" evidence="8">
    <location>
        <begin position="361"/>
        <end position="382"/>
    </location>
</feature>
<feature type="region of interest" description="Disordered" evidence="7">
    <location>
        <begin position="418"/>
        <end position="449"/>
    </location>
</feature>
<feature type="transmembrane region" description="Helical" evidence="8">
    <location>
        <begin position="262"/>
        <end position="283"/>
    </location>
</feature>
<dbReference type="Gene3D" id="1.20.1250.20">
    <property type="entry name" value="MFS general substrate transporter like domains"/>
    <property type="match status" value="1"/>
</dbReference>
<gene>
    <name evidence="9" type="ORF">ACFO3J_10735</name>
</gene>
<dbReference type="SUPFAM" id="SSF103473">
    <property type="entry name" value="MFS general substrate transporter"/>
    <property type="match status" value="1"/>
</dbReference>
<dbReference type="InterPro" id="IPR011701">
    <property type="entry name" value="MFS"/>
</dbReference>
<sequence length="449" mass="45517">MTLALPRWARGQIPGHPVGRAVAASALVGWAGTGVWISASALFFTRLLGLTASQVGYGLAMGGVLGLLAMVPISSLVRRRHAGRVAAALQVVRGLSFLSFLLVDSVGGLYAALALVSVTDGPGKMFGQIVVGRFVPERERTPTMAAVQVATNIGVTLGALLGTVGLLRVDRAAFDAVVVFVAAAFFLSAWLLAHTTWRQSGVGAAEPAAGGRQSLGRRLRSLAPPLRDGRFAVLTAGNGLLSLHIPLIGVMTPLWLGHRTSVPPAVMGGLLLLNTVTVVLLQVPLGRRVVGVRGGVRAASAAGALQAAGCGLLSLAAFVPAGWAAASLAGAVLAFTLGEILQVTAGWTLSFAFAPEDHGQAVYLGFFGLGTEAVAVFGPAALVWLTTAFGAPGFAVAAVVLAAAALLVRAACAPVRTRVSPGRRDGPAEPAVLSVPGAPNGSTPGQRGC</sequence>
<proteinExistence type="predicted"/>
<protein>
    <submittedName>
        <fullName evidence="9">MFS transporter</fullName>
    </submittedName>
</protein>
<keyword evidence="4 8" id="KW-0812">Transmembrane</keyword>
<feature type="transmembrane region" description="Helical" evidence="8">
    <location>
        <begin position="21"/>
        <end position="43"/>
    </location>
</feature>
<keyword evidence="3" id="KW-1003">Cell membrane</keyword>
<name>A0ABV8HK17_9ACTN</name>
<evidence type="ECO:0000256" key="4">
    <source>
        <dbReference type="ARBA" id="ARBA00022692"/>
    </source>
</evidence>
<feature type="transmembrane region" description="Helical" evidence="8">
    <location>
        <begin position="388"/>
        <end position="408"/>
    </location>
</feature>
<feature type="transmembrane region" description="Helical" evidence="8">
    <location>
        <begin position="143"/>
        <end position="167"/>
    </location>
</feature>
<evidence type="ECO:0000256" key="7">
    <source>
        <dbReference type="SAM" id="MobiDB-lite"/>
    </source>
</evidence>
<comment type="subcellular location">
    <subcellularLocation>
        <location evidence="1">Cell membrane</location>
        <topology evidence="1">Multi-pass membrane protein</topology>
    </subcellularLocation>
</comment>
<evidence type="ECO:0000256" key="8">
    <source>
        <dbReference type="SAM" id="Phobius"/>
    </source>
</evidence>
<feature type="transmembrane region" description="Helical" evidence="8">
    <location>
        <begin position="55"/>
        <end position="73"/>
    </location>
</feature>
<dbReference type="Proteomes" id="UP001595765">
    <property type="component" value="Unassembled WGS sequence"/>
</dbReference>
<keyword evidence="6 8" id="KW-0472">Membrane</keyword>
<dbReference type="RefSeq" id="WP_386428497.1">
    <property type="nucleotide sequence ID" value="NZ_JBHSBB010000009.1"/>
</dbReference>
<dbReference type="EMBL" id="JBHSBB010000009">
    <property type="protein sequence ID" value="MFC4031956.1"/>
    <property type="molecule type" value="Genomic_DNA"/>
</dbReference>
<feature type="transmembrane region" description="Helical" evidence="8">
    <location>
        <begin position="325"/>
        <end position="349"/>
    </location>
</feature>
<comment type="caution">
    <text evidence="9">The sequence shown here is derived from an EMBL/GenBank/DDBJ whole genome shotgun (WGS) entry which is preliminary data.</text>
</comment>
<reference evidence="10" key="1">
    <citation type="journal article" date="2019" name="Int. J. Syst. Evol. Microbiol.">
        <title>The Global Catalogue of Microorganisms (GCM) 10K type strain sequencing project: providing services to taxonomists for standard genome sequencing and annotation.</title>
        <authorList>
            <consortium name="The Broad Institute Genomics Platform"/>
            <consortium name="The Broad Institute Genome Sequencing Center for Infectious Disease"/>
            <person name="Wu L."/>
            <person name="Ma J."/>
        </authorList>
    </citation>
    <scope>NUCLEOTIDE SEQUENCE [LARGE SCALE GENOMIC DNA]</scope>
    <source>
        <strain evidence="10">CGMCC 4.7237</strain>
    </source>
</reference>
<keyword evidence="5 8" id="KW-1133">Transmembrane helix</keyword>
<dbReference type="PANTHER" id="PTHR23517:SF2">
    <property type="entry name" value="MULTIDRUG RESISTANCE PROTEIN MDTH"/>
    <property type="match status" value="1"/>
</dbReference>
<evidence type="ECO:0000313" key="10">
    <source>
        <dbReference type="Proteomes" id="UP001595765"/>
    </source>
</evidence>
<feature type="transmembrane region" description="Helical" evidence="8">
    <location>
        <begin position="295"/>
        <end position="319"/>
    </location>
</feature>
<dbReference type="InterPro" id="IPR050171">
    <property type="entry name" value="MFS_Transporters"/>
</dbReference>
<keyword evidence="2" id="KW-0813">Transport</keyword>
<dbReference type="PANTHER" id="PTHR23517">
    <property type="entry name" value="RESISTANCE PROTEIN MDTM, PUTATIVE-RELATED-RELATED"/>
    <property type="match status" value="1"/>
</dbReference>
<feature type="compositionally biased region" description="Polar residues" evidence="7">
    <location>
        <begin position="440"/>
        <end position="449"/>
    </location>
</feature>
<evidence type="ECO:0000256" key="2">
    <source>
        <dbReference type="ARBA" id="ARBA00022448"/>
    </source>
</evidence>
<evidence type="ECO:0000313" key="9">
    <source>
        <dbReference type="EMBL" id="MFC4031956.1"/>
    </source>
</evidence>
<keyword evidence="10" id="KW-1185">Reference proteome</keyword>
<feature type="transmembrane region" description="Helical" evidence="8">
    <location>
        <begin position="173"/>
        <end position="193"/>
    </location>
</feature>
<accession>A0ABV8HK17</accession>
<evidence type="ECO:0000256" key="3">
    <source>
        <dbReference type="ARBA" id="ARBA00022475"/>
    </source>
</evidence>
<organism evidence="9 10">
    <name type="scientific">Streptomyces polygonati</name>
    <dbReference type="NCBI Taxonomy" id="1617087"/>
    <lineage>
        <taxon>Bacteria</taxon>
        <taxon>Bacillati</taxon>
        <taxon>Actinomycetota</taxon>
        <taxon>Actinomycetes</taxon>
        <taxon>Kitasatosporales</taxon>
        <taxon>Streptomycetaceae</taxon>
        <taxon>Streptomyces</taxon>
    </lineage>
</organism>
<dbReference type="Pfam" id="PF07690">
    <property type="entry name" value="MFS_1"/>
    <property type="match status" value="1"/>
</dbReference>
<dbReference type="InterPro" id="IPR036259">
    <property type="entry name" value="MFS_trans_sf"/>
</dbReference>
<evidence type="ECO:0000256" key="1">
    <source>
        <dbReference type="ARBA" id="ARBA00004651"/>
    </source>
</evidence>